<dbReference type="AlphaFoldDB" id="A0A1C4F7E2"/>
<evidence type="ECO:0000256" key="1">
    <source>
        <dbReference type="SAM" id="Phobius"/>
    </source>
</evidence>
<dbReference type="EMBL" id="FMBC01000032">
    <property type="protein sequence ID" value="SCC51850.1"/>
    <property type="molecule type" value="Genomic_DNA"/>
</dbReference>
<dbReference type="Pfam" id="PF06092">
    <property type="entry name" value="DUF943"/>
    <property type="match status" value="1"/>
</dbReference>
<keyword evidence="1" id="KW-0812">Transmembrane</keyword>
<dbReference type="InterPro" id="IPR010351">
    <property type="entry name" value="DUF943"/>
</dbReference>
<sequence>MKVNLKKTLLILIVAGGVLMGYFLWLTSRPIEITAVHQEDNFSDVLVNHFPLTIRGKIDWWLKNKEILKQRYDIPKPAPYGNYTVSFWLFGEGYKEEGKYDRLCFKDMRSPINCIEKERVFWVSYSKNRGIIFTIDDGEYRTGKDGKIIKLKDE</sequence>
<dbReference type="Proteomes" id="UP000198515">
    <property type="component" value="Unassembled WGS sequence"/>
</dbReference>
<keyword evidence="1" id="KW-1133">Transmembrane helix</keyword>
<evidence type="ECO:0000313" key="2">
    <source>
        <dbReference type="EMBL" id="SCC51850.1"/>
    </source>
</evidence>
<keyword evidence="1" id="KW-0472">Membrane</keyword>
<accession>A0A1C4F7E2</accession>
<dbReference type="RefSeq" id="WP_090136979.1">
    <property type="nucleotide sequence ID" value="NZ_FMBC01000032.1"/>
</dbReference>
<keyword evidence="3" id="KW-1185">Reference proteome</keyword>
<proteinExistence type="predicted"/>
<feature type="transmembrane region" description="Helical" evidence="1">
    <location>
        <begin position="9"/>
        <end position="26"/>
    </location>
</feature>
<name>A0A1C4F7E2_9ENTR</name>
<dbReference type="OrthoDB" id="6519293at2"/>
<organism evidence="2 3">
    <name type="scientific">Kosakonia oryziphila</name>
    <dbReference type="NCBI Taxonomy" id="1005667"/>
    <lineage>
        <taxon>Bacteria</taxon>
        <taxon>Pseudomonadati</taxon>
        <taxon>Pseudomonadota</taxon>
        <taxon>Gammaproteobacteria</taxon>
        <taxon>Enterobacterales</taxon>
        <taxon>Enterobacteriaceae</taxon>
        <taxon>Kosakonia</taxon>
    </lineage>
</organism>
<evidence type="ECO:0000313" key="3">
    <source>
        <dbReference type="Proteomes" id="UP000198515"/>
    </source>
</evidence>
<reference evidence="3" key="1">
    <citation type="submission" date="2016-08" db="EMBL/GenBank/DDBJ databases">
        <authorList>
            <person name="Varghese N."/>
            <person name="Submissions Spin"/>
        </authorList>
    </citation>
    <scope>NUCLEOTIDE SEQUENCE [LARGE SCALE GENOMIC DNA]</scope>
    <source>
        <strain evidence="3">REICA_142</strain>
    </source>
</reference>
<gene>
    <name evidence="2" type="ORF">GA0061070_103252</name>
</gene>
<protein>
    <submittedName>
        <fullName evidence="2">Putative membrane protein</fullName>
    </submittedName>
</protein>